<evidence type="ECO:0000256" key="3">
    <source>
        <dbReference type="PROSITE-ProRule" id="PRU00023"/>
    </source>
</evidence>
<feature type="repeat" description="ANK" evidence="3">
    <location>
        <begin position="137"/>
        <end position="170"/>
    </location>
</feature>
<protein>
    <submittedName>
        <fullName evidence="5">Uncharacterized protein</fullName>
    </submittedName>
</protein>
<dbReference type="InterPro" id="IPR002110">
    <property type="entry name" value="Ankyrin_rpt"/>
</dbReference>
<name>A0A7R9B5L8_TIMSH</name>
<keyword evidence="1" id="KW-0677">Repeat</keyword>
<dbReference type="SUPFAM" id="SSF48403">
    <property type="entry name" value="Ankyrin repeat"/>
    <property type="match status" value="1"/>
</dbReference>
<feature type="coiled-coil region" evidence="4">
    <location>
        <begin position="386"/>
        <end position="413"/>
    </location>
</feature>
<dbReference type="PANTHER" id="PTHR24198:SF165">
    <property type="entry name" value="ANKYRIN REPEAT-CONTAINING PROTEIN-RELATED"/>
    <property type="match status" value="1"/>
</dbReference>
<dbReference type="EMBL" id="OC007691">
    <property type="protein sequence ID" value="CAD7266804.1"/>
    <property type="molecule type" value="Genomic_DNA"/>
</dbReference>
<gene>
    <name evidence="5" type="ORF">TSIB3V08_LOCUS10818</name>
</gene>
<evidence type="ECO:0000256" key="1">
    <source>
        <dbReference type="ARBA" id="ARBA00022737"/>
    </source>
</evidence>
<dbReference type="PANTHER" id="PTHR24198">
    <property type="entry name" value="ANKYRIN REPEAT AND PROTEIN KINASE DOMAIN-CONTAINING PROTEIN"/>
    <property type="match status" value="1"/>
</dbReference>
<dbReference type="Gene3D" id="1.25.40.20">
    <property type="entry name" value="Ankyrin repeat-containing domain"/>
    <property type="match status" value="1"/>
</dbReference>
<accession>A0A7R9B5L8</accession>
<evidence type="ECO:0000313" key="5">
    <source>
        <dbReference type="EMBL" id="CAD7266804.1"/>
    </source>
</evidence>
<dbReference type="Pfam" id="PF12796">
    <property type="entry name" value="Ank_2"/>
    <property type="match status" value="1"/>
</dbReference>
<proteinExistence type="predicted"/>
<sequence length="456" mass="52529">MFAWRALVVADRHLRAEASFPRGVFILGSVYVFFSTRSSRCRAGETGTKMSTELQDLQKGGSLCDTDPYEELLNALKKRNLQLFHELLNRNDLVEPDHWYGDPDFTTCMDLACKNEDCVPFIEALLKHNANPNLINHKRAPIHVAAEAGNTPAFLALLASRKLDVNKLNDLGDTAFHTAAKKLKAQRGNHDRFIETLLSKSDINVNIASRKNYTGLHWAAKRGCRDTVENILKLKEHDVDSYRTADGKTARETLEEKFPGLEIPQYQPKETTVYDSKTRLFGYLYKRDSDKFITDLQKALESNRDEVILWHDGSYTFLQYACDKGKKIYVLPNQDCRVVTDQPGLRKKHKNYFYESNHKHRGTGEYNTICFLDQEISKEACNILANRGKKSEVDQLKLIIENLTQKLDTYEQSRTPLVHPRLVRRSGWFDRSSRAYMHRLVDDLMTGRPLLTCHYY</sequence>
<keyword evidence="2 3" id="KW-0040">ANK repeat</keyword>
<dbReference type="InterPro" id="IPR036770">
    <property type="entry name" value="Ankyrin_rpt-contain_sf"/>
</dbReference>
<evidence type="ECO:0000256" key="4">
    <source>
        <dbReference type="SAM" id="Coils"/>
    </source>
</evidence>
<reference evidence="5" key="1">
    <citation type="submission" date="2020-11" db="EMBL/GenBank/DDBJ databases">
        <authorList>
            <person name="Tran Van P."/>
        </authorList>
    </citation>
    <scope>NUCLEOTIDE SEQUENCE</scope>
</reference>
<dbReference type="AlphaFoldDB" id="A0A7R9B5L8"/>
<organism evidence="5">
    <name type="scientific">Timema shepardi</name>
    <name type="common">Walking stick</name>
    <dbReference type="NCBI Taxonomy" id="629360"/>
    <lineage>
        <taxon>Eukaryota</taxon>
        <taxon>Metazoa</taxon>
        <taxon>Ecdysozoa</taxon>
        <taxon>Arthropoda</taxon>
        <taxon>Hexapoda</taxon>
        <taxon>Insecta</taxon>
        <taxon>Pterygota</taxon>
        <taxon>Neoptera</taxon>
        <taxon>Polyneoptera</taxon>
        <taxon>Phasmatodea</taxon>
        <taxon>Timematodea</taxon>
        <taxon>Timematoidea</taxon>
        <taxon>Timematidae</taxon>
        <taxon>Timema</taxon>
    </lineage>
</organism>
<keyword evidence="4" id="KW-0175">Coiled coil</keyword>
<dbReference type="PROSITE" id="PS50088">
    <property type="entry name" value="ANK_REPEAT"/>
    <property type="match status" value="1"/>
</dbReference>
<evidence type="ECO:0000256" key="2">
    <source>
        <dbReference type="ARBA" id="ARBA00023043"/>
    </source>
</evidence>
<dbReference type="SMART" id="SM00248">
    <property type="entry name" value="ANK"/>
    <property type="match status" value="4"/>
</dbReference>